<comment type="subcellular location">
    <subcellularLocation>
        <location evidence="1">Endomembrane system</location>
        <topology evidence="1">Multi-pass membrane protein</topology>
    </subcellularLocation>
</comment>
<dbReference type="InterPro" id="IPR003807">
    <property type="entry name" value="DUF202"/>
</dbReference>
<dbReference type="OrthoDB" id="3701077at2"/>
<name>A0A4Q7ME41_9MICO</name>
<feature type="transmembrane region" description="Helical" evidence="5">
    <location>
        <begin position="88"/>
        <end position="109"/>
    </location>
</feature>
<feature type="domain" description="DUF202" evidence="6">
    <location>
        <begin position="12"/>
        <end position="74"/>
    </location>
</feature>
<dbReference type="Proteomes" id="UP000293289">
    <property type="component" value="Unassembled WGS sequence"/>
</dbReference>
<evidence type="ECO:0000256" key="3">
    <source>
        <dbReference type="ARBA" id="ARBA00022989"/>
    </source>
</evidence>
<accession>A0A4Q7ME41</accession>
<feature type="transmembrane region" description="Helical" evidence="5">
    <location>
        <begin position="49"/>
        <end position="67"/>
    </location>
</feature>
<dbReference type="EMBL" id="SGWY01000002">
    <property type="protein sequence ID" value="RZS65653.1"/>
    <property type="molecule type" value="Genomic_DNA"/>
</dbReference>
<reference evidence="7 8" key="1">
    <citation type="submission" date="2019-02" db="EMBL/GenBank/DDBJ databases">
        <title>Genomic Encyclopedia of Type Strains, Phase IV (KMG-IV): sequencing the most valuable type-strain genomes for metagenomic binning, comparative biology and taxonomic classification.</title>
        <authorList>
            <person name="Goeker M."/>
        </authorList>
    </citation>
    <scope>NUCLEOTIDE SEQUENCE [LARGE SCALE GENOMIC DNA]</scope>
    <source>
        <strain evidence="7 8">DSM 43045</strain>
    </source>
</reference>
<gene>
    <name evidence="7" type="ORF">EV187_1353</name>
</gene>
<keyword evidence="8" id="KW-1185">Reference proteome</keyword>
<sequence length="113" mass="11212">MVTSHVVHATGDPGLQPERTSLAWTRTALAMAVNALLAMRAGFVAGEPWLVAIGVLLFAASGAVVAIGTVRRRQLSGERLVITPPAGALLGVAVATLVASAGGVASVFVGGAA</sequence>
<comment type="caution">
    <text evidence="7">The sequence shown here is derived from an EMBL/GenBank/DDBJ whole genome shotgun (WGS) entry which is preliminary data.</text>
</comment>
<proteinExistence type="predicted"/>
<evidence type="ECO:0000256" key="5">
    <source>
        <dbReference type="SAM" id="Phobius"/>
    </source>
</evidence>
<keyword evidence="4 5" id="KW-0472">Membrane</keyword>
<organism evidence="7 8">
    <name type="scientific">Agromyces ramosus</name>
    <dbReference type="NCBI Taxonomy" id="33879"/>
    <lineage>
        <taxon>Bacteria</taxon>
        <taxon>Bacillati</taxon>
        <taxon>Actinomycetota</taxon>
        <taxon>Actinomycetes</taxon>
        <taxon>Micrococcales</taxon>
        <taxon>Microbacteriaceae</taxon>
        <taxon>Agromyces</taxon>
    </lineage>
</organism>
<protein>
    <submittedName>
        <fullName evidence="7">Uncharacterized protein DUF202</fullName>
    </submittedName>
</protein>
<dbReference type="AlphaFoldDB" id="A0A4Q7ME41"/>
<evidence type="ECO:0000256" key="1">
    <source>
        <dbReference type="ARBA" id="ARBA00004127"/>
    </source>
</evidence>
<keyword evidence="3 5" id="KW-1133">Transmembrane helix</keyword>
<feature type="transmembrane region" description="Helical" evidence="5">
    <location>
        <begin position="23"/>
        <end position="43"/>
    </location>
</feature>
<dbReference type="Pfam" id="PF02656">
    <property type="entry name" value="DUF202"/>
    <property type="match status" value="1"/>
</dbReference>
<evidence type="ECO:0000256" key="4">
    <source>
        <dbReference type="ARBA" id="ARBA00023136"/>
    </source>
</evidence>
<evidence type="ECO:0000256" key="2">
    <source>
        <dbReference type="ARBA" id="ARBA00022692"/>
    </source>
</evidence>
<evidence type="ECO:0000259" key="6">
    <source>
        <dbReference type="Pfam" id="PF02656"/>
    </source>
</evidence>
<evidence type="ECO:0000313" key="8">
    <source>
        <dbReference type="Proteomes" id="UP000293289"/>
    </source>
</evidence>
<dbReference type="RefSeq" id="WP_130352329.1">
    <property type="nucleotide sequence ID" value="NZ_SGWY01000002.1"/>
</dbReference>
<evidence type="ECO:0000313" key="7">
    <source>
        <dbReference type="EMBL" id="RZS65653.1"/>
    </source>
</evidence>
<dbReference type="GO" id="GO:0012505">
    <property type="term" value="C:endomembrane system"/>
    <property type="evidence" value="ECO:0007669"/>
    <property type="project" value="UniProtKB-SubCell"/>
</dbReference>
<keyword evidence="2 5" id="KW-0812">Transmembrane</keyword>